<feature type="signal peptide" evidence="3">
    <location>
        <begin position="1"/>
        <end position="20"/>
    </location>
</feature>
<dbReference type="EMBL" id="JXBB01000007">
    <property type="protein sequence ID" value="OAR04960.1"/>
    <property type="molecule type" value="Genomic_DNA"/>
</dbReference>
<evidence type="ECO:0000256" key="1">
    <source>
        <dbReference type="ARBA" id="ARBA00004613"/>
    </source>
</evidence>
<feature type="domain" description="NodB homology" evidence="4">
    <location>
        <begin position="97"/>
        <end position="304"/>
    </location>
</feature>
<dbReference type="CDD" id="cd10918">
    <property type="entry name" value="CE4_NodB_like_5s_6s"/>
    <property type="match status" value="1"/>
</dbReference>
<evidence type="ECO:0000256" key="3">
    <source>
        <dbReference type="SAM" id="SignalP"/>
    </source>
</evidence>
<keyword evidence="2 3" id="KW-0732">Signal</keyword>
<gene>
    <name evidence="5" type="ORF">SA87_10200</name>
</gene>
<evidence type="ECO:0000313" key="6">
    <source>
        <dbReference type="Proteomes" id="UP000243024"/>
    </source>
</evidence>
<dbReference type="InterPro" id="IPR011330">
    <property type="entry name" value="Glyco_hydro/deAcase_b/a-brl"/>
</dbReference>
<dbReference type="GO" id="GO:0005576">
    <property type="term" value="C:extracellular region"/>
    <property type="evidence" value="ECO:0007669"/>
    <property type="project" value="UniProtKB-SubCell"/>
</dbReference>
<dbReference type="GO" id="GO:0016810">
    <property type="term" value="F:hydrolase activity, acting on carbon-nitrogen (but not peptide) bonds"/>
    <property type="evidence" value="ECO:0007669"/>
    <property type="project" value="InterPro"/>
</dbReference>
<dbReference type="RefSeq" id="WP_169793261.1">
    <property type="nucleotide sequence ID" value="NZ_CBCSAS010000007.1"/>
</dbReference>
<name>A0A132NB68_HYDSH</name>
<organism evidence="5 6">
    <name type="scientific">Hydrogenibacillus schlegelii</name>
    <name type="common">Bacillus schlegelii</name>
    <dbReference type="NCBI Taxonomy" id="1484"/>
    <lineage>
        <taxon>Bacteria</taxon>
        <taxon>Bacillati</taxon>
        <taxon>Bacillota</taxon>
        <taxon>Bacilli</taxon>
        <taxon>Bacillales</taxon>
        <taxon>Bacillales Family X. Incertae Sedis</taxon>
        <taxon>Hydrogenibacillus</taxon>
    </lineage>
</organism>
<feature type="chain" id="PRO_5007452874" description="NodB homology domain-containing protein" evidence="3">
    <location>
        <begin position="21"/>
        <end position="304"/>
    </location>
</feature>
<dbReference type="Gene3D" id="3.20.20.370">
    <property type="entry name" value="Glycoside hydrolase/deacetylase"/>
    <property type="match status" value="1"/>
</dbReference>
<evidence type="ECO:0000259" key="4">
    <source>
        <dbReference type="PROSITE" id="PS51677"/>
    </source>
</evidence>
<reference evidence="5 6" key="1">
    <citation type="submission" date="2015-09" db="EMBL/GenBank/DDBJ databases">
        <title>Draft genome sequence of Hydrogenibacillus schlegelii DSM 2000.</title>
        <authorList>
            <person name="Hemp J."/>
        </authorList>
    </citation>
    <scope>NUCLEOTIDE SEQUENCE [LARGE SCALE GENOMIC DNA]</scope>
    <source>
        <strain evidence="5 6">MA 48</strain>
    </source>
</reference>
<dbReference type="Pfam" id="PF01522">
    <property type="entry name" value="Polysacc_deac_1"/>
    <property type="match status" value="1"/>
</dbReference>
<dbReference type="STRING" id="1484.SA87_10200"/>
<protein>
    <recommendedName>
        <fullName evidence="4">NodB homology domain-containing protein</fullName>
    </recommendedName>
</protein>
<dbReference type="PROSITE" id="PS51677">
    <property type="entry name" value="NODB"/>
    <property type="match status" value="1"/>
</dbReference>
<dbReference type="AlphaFoldDB" id="A0A132NB68"/>
<keyword evidence="6" id="KW-1185">Reference proteome</keyword>
<evidence type="ECO:0000313" key="5">
    <source>
        <dbReference type="EMBL" id="OAR04960.1"/>
    </source>
</evidence>
<sequence>MLAPVVLILPCWILGPPAAAGFSGAPPSGGDAHSVYYQDKVAVLMFHHLDETFRSPVTITPRQFEDDLAMLKAKGYHVISMEQFRAWLEGKAPVPPNAVLLTFDDGYDSFRTIAVPRLKKYGMTATNFLIVSFAERPRRSAALSYLDWQAIENLYREGFDFYSHTYNMHDLVMVRGCPHPCGSALTHRLYLSDRHRMETTQAYRRRIQEDLFAAKQALEQHLSAGERRHEERFFAYPYGETNADVVAVLKELGYRWMFTTRPGLVTRTSDPVRLPRINAGAPDITAEKLEQRLRSLAGRHPALP</sequence>
<accession>A0A132NB68</accession>
<dbReference type="Proteomes" id="UP000243024">
    <property type="component" value="Unassembled WGS sequence"/>
</dbReference>
<dbReference type="GO" id="GO:0005975">
    <property type="term" value="P:carbohydrate metabolic process"/>
    <property type="evidence" value="ECO:0007669"/>
    <property type="project" value="InterPro"/>
</dbReference>
<dbReference type="PANTHER" id="PTHR34216:SF3">
    <property type="entry name" value="POLY-BETA-1,6-N-ACETYL-D-GLUCOSAMINE N-DEACETYLASE"/>
    <property type="match status" value="1"/>
</dbReference>
<evidence type="ECO:0000256" key="2">
    <source>
        <dbReference type="ARBA" id="ARBA00022729"/>
    </source>
</evidence>
<dbReference type="PANTHER" id="PTHR34216">
    <property type="match status" value="1"/>
</dbReference>
<dbReference type="InterPro" id="IPR051398">
    <property type="entry name" value="Polysacch_Deacetylase"/>
</dbReference>
<comment type="caution">
    <text evidence="5">The sequence shown here is derived from an EMBL/GenBank/DDBJ whole genome shotgun (WGS) entry which is preliminary data.</text>
</comment>
<dbReference type="InterPro" id="IPR002509">
    <property type="entry name" value="NODB_dom"/>
</dbReference>
<dbReference type="SUPFAM" id="SSF88713">
    <property type="entry name" value="Glycoside hydrolase/deacetylase"/>
    <property type="match status" value="1"/>
</dbReference>
<comment type="subcellular location">
    <subcellularLocation>
        <location evidence="1">Secreted</location>
    </subcellularLocation>
</comment>
<proteinExistence type="predicted"/>